<dbReference type="InterPro" id="IPR043128">
    <property type="entry name" value="Rev_trsase/Diguanyl_cyclase"/>
</dbReference>
<reference evidence="2" key="1">
    <citation type="submission" date="2018-05" db="EMBL/GenBank/DDBJ databases">
        <title>Draft genome of Mucuna pruriens seed.</title>
        <authorList>
            <person name="Nnadi N.E."/>
            <person name="Vos R."/>
            <person name="Hasami M.H."/>
            <person name="Devisetty U.K."/>
            <person name="Aguiy J.C."/>
        </authorList>
    </citation>
    <scope>NUCLEOTIDE SEQUENCE [LARGE SCALE GENOMIC DNA]</scope>
    <source>
        <strain evidence="2">JCA_2017</strain>
    </source>
</reference>
<dbReference type="EMBL" id="QJKJ01002254">
    <property type="protein sequence ID" value="RDY03622.1"/>
    <property type="molecule type" value="Genomic_DNA"/>
</dbReference>
<evidence type="ECO:0000259" key="1">
    <source>
        <dbReference type="Pfam" id="PF17919"/>
    </source>
</evidence>
<comment type="caution">
    <text evidence="2">The sequence shown here is derived from an EMBL/GenBank/DDBJ whole genome shotgun (WGS) entry which is preliminary data.</text>
</comment>
<dbReference type="Proteomes" id="UP000257109">
    <property type="component" value="Unassembled WGS sequence"/>
</dbReference>
<dbReference type="PANTHER" id="PTHR34072:SF57">
    <property type="entry name" value="RNA-DIRECTED DNA POLYMERASE"/>
    <property type="match status" value="1"/>
</dbReference>
<evidence type="ECO:0000313" key="3">
    <source>
        <dbReference type="Proteomes" id="UP000257109"/>
    </source>
</evidence>
<dbReference type="InterPro" id="IPR041577">
    <property type="entry name" value="RT_RNaseH_2"/>
</dbReference>
<dbReference type="AlphaFoldDB" id="A0A371HLQ5"/>
<dbReference type="SUPFAM" id="SSF56672">
    <property type="entry name" value="DNA/RNA polymerases"/>
    <property type="match status" value="1"/>
</dbReference>
<dbReference type="OrthoDB" id="532959at2759"/>
<dbReference type="FunFam" id="3.10.20.370:FF:000001">
    <property type="entry name" value="Retrovirus-related Pol polyprotein from transposon 17.6-like protein"/>
    <property type="match status" value="1"/>
</dbReference>
<feature type="non-terminal residue" evidence="2">
    <location>
        <position position="1"/>
    </location>
</feature>
<keyword evidence="3" id="KW-1185">Reference proteome</keyword>
<feature type="domain" description="Reverse transcriptase/retrotransposon-derived protein RNase H-like" evidence="1">
    <location>
        <begin position="99"/>
        <end position="198"/>
    </location>
</feature>
<name>A0A371HLQ5_MUCPR</name>
<dbReference type="PANTHER" id="PTHR34072">
    <property type="entry name" value="ENZYMATIC POLYPROTEIN-RELATED"/>
    <property type="match status" value="1"/>
</dbReference>
<sequence>MEVFMDDFMMCATSFDTCLENLSKVLTRRINTNLVLNFGNCHFMDILYPVEALRPINKKSTLRIPFLTPLLCGRFIKNFSKISLALSKLLQKDVVFNFDQPCVEAFQELKTRLTSVPIIQAPNWEYPFELMCDASNSALGVVLGQRARVAIHAHVIVYASRTMDPTQLNYTTTEKELLTIVFALENFRCYLLGSKIIVFSDHNLDAKLRLVRWMLLHQEFDIGIRDRKGAENSIADHLSRIERESDLMPI</sequence>
<dbReference type="InterPro" id="IPR043502">
    <property type="entry name" value="DNA/RNA_pol_sf"/>
</dbReference>
<evidence type="ECO:0000313" key="2">
    <source>
        <dbReference type="EMBL" id="RDY03622.1"/>
    </source>
</evidence>
<gene>
    <name evidence="2" type="primary">pol</name>
    <name evidence="2" type="ORF">CR513_12771</name>
</gene>
<proteinExistence type="predicted"/>
<protein>
    <submittedName>
        <fullName evidence="2">Retrovirus-related Pol polyprotein from transposon 17.6</fullName>
    </submittedName>
</protein>
<organism evidence="2 3">
    <name type="scientific">Mucuna pruriens</name>
    <name type="common">Velvet bean</name>
    <name type="synonym">Dolichos pruriens</name>
    <dbReference type="NCBI Taxonomy" id="157652"/>
    <lineage>
        <taxon>Eukaryota</taxon>
        <taxon>Viridiplantae</taxon>
        <taxon>Streptophyta</taxon>
        <taxon>Embryophyta</taxon>
        <taxon>Tracheophyta</taxon>
        <taxon>Spermatophyta</taxon>
        <taxon>Magnoliopsida</taxon>
        <taxon>eudicotyledons</taxon>
        <taxon>Gunneridae</taxon>
        <taxon>Pentapetalae</taxon>
        <taxon>rosids</taxon>
        <taxon>fabids</taxon>
        <taxon>Fabales</taxon>
        <taxon>Fabaceae</taxon>
        <taxon>Papilionoideae</taxon>
        <taxon>50 kb inversion clade</taxon>
        <taxon>NPAAA clade</taxon>
        <taxon>indigoferoid/millettioid clade</taxon>
        <taxon>Phaseoleae</taxon>
        <taxon>Mucuna</taxon>
    </lineage>
</organism>
<accession>A0A371HLQ5</accession>
<dbReference type="Pfam" id="PF17919">
    <property type="entry name" value="RT_RNaseH_2"/>
    <property type="match status" value="1"/>
</dbReference>
<dbReference type="Gene3D" id="3.30.70.270">
    <property type="match status" value="2"/>
</dbReference>
<dbReference type="CDD" id="cd09274">
    <property type="entry name" value="RNase_HI_RT_Ty3"/>
    <property type="match status" value="1"/>
</dbReference>